<evidence type="ECO:0000313" key="2">
    <source>
        <dbReference type="Proteomes" id="UP000494256"/>
    </source>
</evidence>
<accession>A0A8S1B4I9</accession>
<reference evidence="1 2" key="1">
    <citation type="submission" date="2020-04" db="EMBL/GenBank/DDBJ databases">
        <authorList>
            <person name="Wallbank WR R."/>
            <person name="Pardo Diaz C."/>
            <person name="Kozak K."/>
            <person name="Martin S."/>
            <person name="Jiggins C."/>
            <person name="Moest M."/>
            <person name="Warren A I."/>
            <person name="Byers J.R.P. K."/>
            <person name="Montejo-Kovacevich G."/>
            <person name="Yen C E."/>
        </authorList>
    </citation>
    <scope>NUCLEOTIDE SEQUENCE [LARGE SCALE GENOMIC DNA]</scope>
</reference>
<name>A0A8S1B4I9_ARCPL</name>
<evidence type="ECO:0000313" key="1">
    <source>
        <dbReference type="EMBL" id="CAB3252905.1"/>
    </source>
</evidence>
<dbReference type="EMBL" id="CADEBD010000387">
    <property type="protein sequence ID" value="CAB3252905.1"/>
    <property type="molecule type" value="Genomic_DNA"/>
</dbReference>
<dbReference type="AlphaFoldDB" id="A0A8S1B4I9"/>
<sequence length="130" mass="14979">MDGELVKNLLESIQKTLSANRRHDDVVLPVFHPEKMHNGAESWCKNIEDLGGEFEWSSLQMVAKAGKALRGSAFTWFETWEPEHRDRDLVDLFPSMKNLTETLTKAVLYNSESAETYAEYARDKILLFKD</sequence>
<proteinExistence type="predicted"/>
<organism evidence="1 2">
    <name type="scientific">Arctia plantaginis</name>
    <name type="common">Wood tiger moth</name>
    <name type="synonym">Phalaena plantaginis</name>
    <dbReference type="NCBI Taxonomy" id="874455"/>
    <lineage>
        <taxon>Eukaryota</taxon>
        <taxon>Metazoa</taxon>
        <taxon>Ecdysozoa</taxon>
        <taxon>Arthropoda</taxon>
        <taxon>Hexapoda</taxon>
        <taxon>Insecta</taxon>
        <taxon>Pterygota</taxon>
        <taxon>Neoptera</taxon>
        <taxon>Endopterygota</taxon>
        <taxon>Lepidoptera</taxon>
        <taxon>Glossata</taxon>
        <taxon>Ditrysia</taxon>
        <taxon>Noctuoidea</taxon>
        <taxon>Erebidae</taxon>
        <taxon>Arctiinae</taxon>
        <taxon>Arctia</taxon>
    </lineage>
</organism>
<comment type="caution">
    <text evidence="1">The sequence shown here is derived from an EMBL/GenBank/DDBJ whole genome shotgun (WGS) entry which is preliminary data.</text>
</comment>
<dbReference type="Proteomes" id="UP000494256">
    <property type="component" value="Unassembled WGS sequence"/>
</dbReference>
<protein>
    <submittedName>
        <fullName evidence="1">Uncharacterized protein</fullName>
    </submittedName>
</protein>
<gene>
    <name evidence="1" type="ORF">APLA_LOCUS14163</name>
</gene>